<dbReference type="EMBL" id="DYUC01000016">
    <property type="protein sequence ID" value="HJG85787.1"/>
    <property type="molecule type" value="Genomic_DNA"/>
</dbReference>
<evidence type="ECO:0000313" key="6">
    <source>
        <dbReference type="EMBL" id="HJG85787.1"/>
    </source>
</evidence>
<dbReference type="NCBIfam" id="TIGR01593">
    <property type="entry name" value="holin_tox_secr"/>
    <property type="match status" value="1"/>
</dbReference>
<protein>
    <submittedName>
        <fullName evidence="6">Phage holin family protein</fullName>
    </submittedName>
</protein>
<organism evidence="6 7">
    <name type="scientific">Pseudoflavonifractor capillosus</name>
    <dbReference type="NCBI Taxonomy" id="106588"/>
    <lineage>
        <taxon>Bacteria</taxon>
        <taxon>Bacillati</taxon>
        <taxon>Bacillota</taxon>
        <taxon>Clostridia</taxon>
        <taxon>Eubacteriales</taxon>
        <taxon>Oscillospiraceae</taxon>
        <taxon>Pseudoflavonifractor</taxon>
    </lineage>
</organism>
<keyword evidence="2 5" id="KW-0812">Transmembrane</keyword>
<accession>A0A921MKD1</accession>
<dbReference type="AlphaFoldDB" id="A0A921MKD1"/>
<dbReference type="Proteomes" id="UP000760668">
    <property type="component" value="Unassembled WGS sequence"/>
</dbReference>
<evidence type="ECO:0000313" key="7">
    <source>
        <dbReference type="Proteomes" id="UP000760668"/>
    </source>
</evidence>
<proteinExistence type="predicted"/>
<dbReference type="InterPro" id="IPR006480">
    <property type="entry name" value="Phage_holin_4_1"/>
</dbReference>
<dbReference type="RefSeq" id="WP_304247393.1">
    <property type="nucleotide sequence ID" value="NZ_DYUC01000016.1"/>
</dbReference>
<name>A0A921MKD1_9FIRM</name>
<evidence type="ECO:0000256" key="5">
    <source>
        <dbReference type="SAM" id="Phobius"/>
    </source>
</evidence>
<dbReference type="GO" id="GO:0016020">
    <property type="term" value="C:membrane"/>
    <property type="evidence" value="ECO:0007669"/>
    <property type="project" value="UniProtKB-SubCell"/>
</dbReference>
<evidence type="ECO:0000256" key="4">
    <source>
        <dbReference type="ARBA" id="ARBA00023136"/>
    </source>
</evidence>
<feature type="transmembrane region" description="Helical" evidence="5">
    <location>
        <begin position="7"/>
        <end position="25"/>
    </location>
</feature>
<gene>
    <name evidence="6" type="ORF">K8V01_01965</name>
</gene>
<evidence type="ECO:0000256" key="3">
    <source>
        <dbReference type="ARBA" id="ARBA00022989"/>
    </source>
</evidence>
<dbReference type="Pfam" id="PF05105">
    <property type="entry name" value="Phage_holin_4_1"/>
    <property type="match status" value="1"/>
</dbReference>
<comment type="subcellular location">
    <subcellularLocation>
        <location evidence="1">Membrane</location>
        <topology evidence="1">Multi-pass membrane protein</topology>
    </subcellularLocation>
</comment>
<evidence type="ECO:0000256" key="2">
    <source>
        <dbReference type="ARBA" id="ARBA00022692"/>
    </source>
</evidence>
<keyword evidence="4 5" id="KW-0472">Membrane</keyword>
<reference evidence="6" key="1">
    <citation type="journal article" date="2021" name="PeerJ">
        <title>Extensive microbial diversity within the chicken gut microbiome revealed by metagenomics and culture.</title>
        <authorList>
            <person name="Gilroy R."/>
            <person name="Ravi A."/>
            <person name="Getino M."/>
            <person name="Pursley I."/>
            <person name="Horton D.L."/>
            <person name="Alikhan N.F."/>
            <person name="Baker D."/>
            <person name="Gharbi K."/>
            <person name="Hall N."/>
            <person name="Watson M."/>
            <person name="Adriaenssens E.M."/>
            <person name="Foster-Nyarko E."/>
            <person name="Jarju S."/>
            <person name="Secka A."/>
            <person name="Antonio M."/>
            <person name="Oren A."/>
            <person name="Chaudhuri R.R."/>
            <person name="La Ragione R."/>
            <person name="Hildebrand F."/>
            <person name="Pallen M.J."/>
        </authorList>
    </citation>
    <scope>NUCLEOTIDE SEQUENCE</scope>
    <source>
        <strain evidence="6">CHK179-5677</strain>
    </source>
</reference>
<sequence>MDNLTAIKAAVAAVLGALTAFWGWFGWLACLWVGLMLLDYLSGTAAACQRGEWSSAAARSGVWHKAGEVVVVLVAACADLLLGLVLDNLPVVQLPVSFRGIVCPLVLVWYCITELGSIVENAVRMGAPVPAWLTKLLKIGLDAVDGAGEQAGAGTEDRKEE</sequence>
<comment type="caution">
    <text evidence="6">The sequence shown here is derived from an EMBL/GenBank/DDBJ whole genome shotgun (WGS) entry which is preliminary data.</text>
</comment>
<reference evidence="6" key="2">
    <citation type="submission" date="2021-09" db="EMBL/GenBank/DDBJ databases">
        <authorList>
            <person name="Gilroy R."/>
        </authorList>
    </citation>
    <scope>NUCLEOTIDE SEQUENCE</scope>
    <source>
        <strain evidence="6">CHK179-5677</strain>
    </source>
</reference>
<evidence type="ECO:0000256" key="1">
    <source>
        <dbReference type="ARBA" id="ARBA00004141"/>
    </source>
</evidence>
<keyword evidence="3 5" id="KW-1133">Transmembrane helix</keyword>